<evidence type="ECO:0000256" key="2">
    <source>
        <dbReference type="ARBA" id="ARBA00001933"/>
    </source>
</evidence>
<feature type="domain" description="Tryptophan synthase beta chain-like PALP" evidence="9">
    <location>
        <begin position="20"/>
        <end position="302"/>
    </location>
</feature>
<keyword evidence="6 10" id="KW-0456">Lyase</keyword>
<dbReference type="GO" id="GO:0004794">
    <property type="term" value="F:threonine deaminase activity"/>
    <property type="evidence" value="ECO:0007669"/>
    <property type="project" value="UniProtKB-EC"/>
</dbReference>
<dbReference type="EC" id="4.3.1.19" evidence="4"/>
<comment type="catalytic activity">
    <reaction evidence="1">
        <text>L-threonine = 2-oxobutanoate + NH4(+)</text>
        <dbReference type="Rhea" id="RHEA:22108"/>
        <dbReference type="ChEBI" id="CHEBI:16763"/>
        <dbReference type="ChEBI" id="CHEBI:28938"/>
        <dbReference type="ChEBI" id="CHEBI:57926"/>
        <dbReference type="EC" id="4.3.1.19"/>
    </reaction>
</comment>
<evidence type="ECO:0000313" key="11">
    <source>
        <dbReference type="Proteomes" id="UP000542674"/>
    </source>
</evidence>
<reference evidence="10 11" key="1">
    <citation type="submission" date="2020-08" db="EMBL/GenBank/DDBJ databases">
        <title>Sequencing the genomes of 1000 actinobacteria strains.</title>
        <authorList>
            <person name="Klenk H.-P."/>
        </authorList>
    </citation>
    <scope>NUCLEOTIDE SEQUENCE [LARGE SCALE GENOMIC DNA]</scope>
    <source>
        <strain evidence="10 11">DSM 45084</strain>
    </source>
</reference>
<dbReference type="Gene3D" id="3.40.50.1100">
    <property type="match status" value="2"/>
</dbReference>
<dbReference type="PANTHER" id="PTHR48078">
    <property type="entry name" value="THREONINE DEHYDRATASE, MITOCHONDRIAL-RELATED"/>
    <property type="match status" value="1"/>
</dbReference>
<dbReference type="EMBL" id="JACHJS010000001">
    <property type="protein sequence ID" value="MBB4965608.1"/>
    <property type="molecule type" value="Genomic_DNA"/>
</dbReference>
<evidence type="ECO:0000256" key="6">
    <source>
        <dbReference type="ARBA" id="ARBA00023239"/>
    </source>
</evidence>
<dbReference type="GO" id="GO:0009097">
    <property type="term" value="P:isoleucine biosynthetic process"/>
    <property type="evidence" value="ECO:0007669"/>
    <property type="project" value="TreeGrafter"/>
</dbReference>
<gene>
    <name evidence="10" type="ORF">F4559_002967</name>
</gene>
<comment type="similarity">
    <text evidence="3">Belongs to the serine/threonine dehydratase family.</text>
</comment>
<evidence type="ECO:0000259" key="9">
    <source>
        <dbReference type="Pfam" id="PF00291"/>
    </source>
</evidence>
<dbReference type="AlphaFoldDB" id="A0A7W7T2Y4"/>
<accession>A0A7W7T2Y4</accession>
<dbReference type="FunFam" id="3.40.50.1100:FF:000005">
    <property type="entry name" value="Threonine dehydratase catabolic"/>
    <property type="match status" value="1"/>
</dbReference>
<dbReference type="CDD" id="cd01562">
    <property type="entry name" value="Thr-dehyd"/>
    <property type="match status" value="1"/>
</dbReference>
<evidence type="ECO:0000256" key="5">
    <source>
        <dbReference type="ARBA" id="ARBA00022898"/>
    </source>
</evidence>
<comment type="caution">
    <text evidence="10">The sequence shown here is derived from an EMBL/GenBank/DDBJ whole genome shotgun (WGS) entry which is preliminary data.</text>
</comment>
<dbReference type="Proteomes" id="UP000542674">
    <property type="component" value="Unassembled WGS sequence"/>
</dbReference>
<proteinExistence type="inferred from homology"/>
<dbReference type="InterPro" id="IPR036052">
    <property type="entry name" value="TrpB-like_PALP_sf"/>
</dbReference>
<evidence type="ECO:0000256" key="7">
    <source>
        <dbReference type="ARBA" id="ARBA00025527"/>
    </source>
</evidence>
<dbReference type="InterPro" id="IPR050147">
    <property type="entry name" value="Ser/Thr_Dehydratase"/>
</dbReference>
<evidence type="ECO:0000256" key="1">
    <source>
        <dbReference type="ARBA" id="ARBA00001274"/>
    </source>
</evidence>
<evidence type="ECO:0000256" key="3">
    <source>
        <dbReference type="ARBA" id="ARBA00010869"/>
    </source>
</evidence>
<dbReference type="RefSeq" id="WP_184669209.1">
    <property type="nucleotide sequence ID" value="NZ_BAABAI010000029.1"/>
</dbReference>
<evidence type="ECO:0000256" key="8">
    <source>
        <dbReference type="ARBA" id="ARBA00031427"/>
    </source>
</evidence>
<dbReference type="GO" id="GO:0003941">
    <property type="term" value="F:L-serine ammonia-lyase activity"/>
    <property type="evidence" value="ECO:0007669"/>
    <property type="project" value="TreeGrafter"/>
</dbReference>
<keyword evidence="11" id="KW-1185">Reference proteome</keyword>
<name>A0A7W7T2Y4_9PSEU</name>
<evidence type="ECO:0000313" key="10">
    <source>
        <dbReference type="EMBL" id="MBB4965608.1"/>
    </source>
</evidence>
<comment type="function">
    <text evidence="7">Catalyzes the anaerobic formation of alpha-ketobutyrate and ammonia from threonine in a two-step reaction. The first step involved a dehydration of threonine and a production of enamine intermediates (aminocrotonate), which tautomerizes to its imine form (iminobutyrate). Both intermediates are unstable and short-lived. The second step is the nonenzymatic hydrolysis of the enamine/imine intermediates to form 2-ketobutyrate and free ammonia. In the low water environment of the cell, the second step is accelerated by RidA.</text>
</comment>
<dbReference type="PANTHER" id="PTHR48078:SF6">
    <property type="entry name" value="L-THREONINE DEHYDRATASE CATABOLIC TDCB"/>
    <property type="match status" value="1"/>
</dbReference>
<sequence>MTDLPTRADVEEAAFRIAGVVARTPVLHSPALDERTGGQVLLKCENLQHTGSFKVRGAANAVARLDPRHLARGVIAFSSGNHALAVATAAKAAGSPALLVMPSDAPAAKFAAVRGLGAEVVTFDRYTDDRFALTARLAAEHGLTPIPPYDHADVIAGAGTTTAEFLDQVGSLDVLAVPLGGGGQLAGATLVSGDVRLIGVETARGDKNRRSLQAGHRVRIPVPRTIADGVTGEIPGELTFPLVRRGVERVVVVDDDEIRAALAFLFEEVRLVVEPSGALAVAALLAGRLDVTGARAGVVLSGGNIDLARLHDLLA</sequence>
<dbReference type="GO" id="GO:0006567">
    <property type="term" value="P:L-threonine catabolic process"/>
    <property type="evidence" value="ECO:0007669"/>
    <property type="project" value="TreeGrafter"/>
</dbReference>
<comment type="cofactor">
    <cofactor evidence="2">
        <name>pyridoxal 5'-phosphate</name>
        <dbReference type="ChEBI" id="CHEBI:597326"/>
    </cofactor>
</comment>
<dbReference type="SUPFAM" id="SSF53686">
    <property type="entry name" value="Tryptophan synthase beta subunit-like PLP-dependent enzymes"/>
    <property type="match status" value="1"/>
</dbReference>
<dbReference type="Pfam" id="PF00291">
    <property type="entry name" value="PALP"/>
    <property type="match status" value="1"/>
</dbReference>
<keyword evidence="5" id="KW-0663">Pyridoxal phosphate</keyword>
<evidence type="ECO:0000256" key="4">
    <source>
        <dbReference type="ARBA" id="ARBA00012096"/>
    </source>
</evidence>
<organism evidence="10 11">
    <name type="scientific">Saccharothrix violaceirubra</name>
    <dbReference type="NCBI Taxonomy" id="413306"/>
    <lineage>
        <taxon>Bacteria</taxon>
        <taxon>Bacillati</taxon>
        <taxon>Actinomycetota</taxon>
        <taxon>Actinomycetes</taxon>
        <taxon>Pseudonocardiales</taxon>
        <taxon>Pseudonocardiaceae</taxon>
        <taxon>Saccharothrix</taxon>
    </lineage>
</organism>
<protein>
    <recommendedName>
        <fullName evidence="4">threonine ammonia-lyase</fullName>
        <ecNumber evidence="4">4.3.1.19</ecNumber>
    </recommendedName>
    <alternativeName>
        <fullName evidence="8">Threonine deaminase</fullName>
    </alternativeName>
</protein>
<dbReference type="InterPro" id="IPR001926">
    <property type="entry name" value="TrpB-like_PALP"/>
</dbReference>
<dbReference type="GO" id="GO:0006565">
    <property type="term" value="P:L-serine catabolic process"/>
    <property type="evidence" value="ECO:0007669"/>
    <property type="project" value="TreeGrafter"/>
</dbReference>